<reference evidence="9" key="1">
    <citation type="submission" date="2021-03" db="EMBL/GenBank/DDBJ databases">
        <authorList>
            <person name="Tagirdzhanova G."/>
        </authorList>
    </citation>
    <scope>NUCLEOTIDE SEQUENCE</scope>
</reference>
<feature type="compositionally biased region" description="Low complexity" evidence="7">
    <location>
        <begin position="123"/>
        <end position="132"/>
    </location>
</feature>
<evidence type="ECO:0000313" key="9">
    <source>
        <dbReference type="EMBL" id="CAF9907256.1"/>
    </source>
</evidence>
<feature type="region of interest" description="Disordered" evidence="7">
    <location>
        <begin position="95"/>
        <end position="137"/>
    </location>
</feature>
<sequence length="601" mass="65975">MDNANSNAAQQGNSLPPIANLIRHEQIPKLPHFPEHQKEKYIDGIKKLWETIETTSAGSEPYQTAYKKLFEVTLNIKARMNKNRQDAMLLQAANGGQQNGARPTSSGQQGPLPDARLPAQHMQGGSQQQSQGPFSEKVVQKVRELDIQAPPHVVGTEGPERAKQWVKDTQNKYAQQLKTLEEAINKLGEIKQILAQRQIQERPLSEQELRGLQTQQAQVEQIQKQSREQVGKFVSSQRALKERQALGKTANSENPAFDQSRPPNAQPVKQEPNQGMGSQPQVSQEPLGQPHTVSSALDAARNQPNPGPPSAMSPQNNGQPSRPAMSQPPIPRPQPNQMPNSNAHLPLNINTNSRPPEQQHNSPHVPPSHSSAMQSSTQEPVPLSHQAAMEQARSYSHPSIQQSTPQSASHGHPTHDQRNQRDPQNNHAKMPIPKDLNLQPTQPVAMGPSRPTLTNGPVAMGPMGQPAIQRHPGYVLEGEGERVLSKKKLEELVRQVTGGTGGEGEEGEGLTAEVEETLLQVADDFVDQVIVTACRLAKLRQSSTLELRDLQLILERNYNIRVPGYASDELRTVKKMQPTQGWAQKLSAVQAAKVTGGKGDL</sequence>
<dbReference type="AlphaFoldDB" id="A0A8H3EHJ6"/>
<evidence type="ECO:0000259" key="8">
    <source>
        <dbReference type="Pfam" id="PF03847"/>
    </source>
</evidence>
<evidence type="ECO:0000313" key="10">
    <source>
        <dbReference type="Proteomes" id="UP000664203"/>
    </source>
</evidence>
<dbReference type="FunFam" id="1.10.20.10:FF:000037">
    <property type="entry name" value="Transcription initiation factor TFIID subunit 12"/>
    <property type="match status" value="1"/>
</dbReference>
<accession>A0A8H3EHJ6</accession>
<feature type="compositionally biased region" description="Polar residues" evidence="7">
    <location>
        <begin position="348"/>
        <end position="359"/>
    </location>
</feature>
<feature type="domain" description="Transcription initiation factor TFIID subunit 12" evidence="8">
    <location>
        <begin position="485"/>
        <end position="560"/>
    </location>
</feature>
<keyword evidence="3" id="KW-0805">Transcription regulation</keyword>
<evidence type="ECO:0000256" key="3">
    <source>
        <dbReference type="ARBA" id="ARBA00023015"/>
    </source>
</evidence>
<keyword evidence="4" id="KW-0804">Transcription</keyword>
<proteinExistence type="inferred from homology"/>
<keyword evidence="5" id="KW-0539">Nucleus</keyword>
<name>A0A8H3EHJ6_9LECA</name>
<keyword evidence="10" id="KW-1185">Reference proteome</keyword>
<organism evidence="9 10">
    <name type="scientific">Alectoria fallacina</name>
    <dbReference type="NCBI Taxonomy" id="1903189"/>
    <lineage>
        <taxon>Eukaryota</taxon>
        <taxon>Fungi</taxon>
        <taxon>Dikarya</taxon>
        <taxon>Ascomycota</taxon>
        <taxon>Pezizomycotina</taxon>
        <taxon>Lecanoromycetes</taxon>
        <taxon>OSLEUM clade</taxon>
        <taxon>Lecanoromycetidae</taxon>
        <taxon>Lecanorales</taxon>
        <taxon>Lecanorineae</taxon>
        <taxon>Parmeliaceae</taxon>
        <taxon>Alectoria</taxon>
    </lineage>
</organism>
<dbReference type="OrthoDB" id="2193432at2759"/>
<dbReference type="InterPro" id="IPR037794">
    <property type="entry name" value="TAF12"/>
</dbReference>
<keyword evidence="6" id="KW-0175">Coiled coil</keyword>
<dbReference type="GO" id="GO:0000124">
    <property type="term" value="C:SAGA complex"/>
    <property type="evidence" value="ECO:0007669"/>
    <property type="project" value="InterPro"/>
</dbReference>
<dbReference type="GO" id="GO:0051123">
    <property type="term" value="P:RNA polymerase II preinitiation complex assembly"/>
    <property type="evidence" value="ECO:0007669"/>
    <property type="project" value="TreeGrafter"/>
</dbReference>
<evidence type="ECO:0000256" key="6">
    <source>
        <dbReference type="SAM" id="Coils"/>
    </source>
</evidence>
<dbReference type="SUPFAM" id="SSF47113">
    <property type="entry name" value="Histone-fold"/>
    <property type="match status" value="1"/>
</dbReference>
<comment type="similarity">
    <text evidence="2">Belongs to the TAF12 family.</text>
</comment>
<dbReference type="GO" id="GO:0046982">
    <property type="term" value="F:protein heterodimerization activity"/>
    <property type="evidence" value="ECO:0007669"/>
    <property type="project" value="InterPro"/>
</dbReference>
<evidence type="ECO:0000256" key="7">
    <source>
        <dbReference type="SAM" id="MobiDB-lite"/>
    </source>
</evidence>
<dbReference type="GO" id="GO:0003677">
    <property type="term" value="F:DNA binding"/>
    <property type="evidence" value="ECO:0007669"/>
    <property type="project" value="TreeGrafter"/>
</dbReference>
<feature type="region of interest" description="Disordered" evidence="7">
    <location>
        <begin position="244"/>
        <end position="470"/>
    </location>
</feature>
<dbReference type="CDD" id="cd07981">
    <property type="entry name" value="HFD_TAF12"/>
    <property type="match status" value="1"/>
</dbReference>
<feature type="coiled-coil region" evidence="6">
    <location>
        <begin position="166"/>
        <end position="197"/>
    </location>
</feature>
<comment type="subcellular location">
    <subcellularLocation>
        <location evidence="1">Nucleus</location>
    </subcellularLocation>
</comment>
<feature type="compositionally biased region" description="Polar residues" evidence="7">
    <location>
        <begin position="95"/>
        <end position="109"/>
    </location>
</feature>
<feature type="compositionally biased region" description="Polar residues" evidence="7">
    <location>
        <begin position="393"/>
        <end position="409"/>
    </location>
</feature>
<evidence type="ECO:0000256" key="1">
    <source>
        <dbReference type="ARBA" id="ARBA00004123"/>
    </source>
</evidence>
<feature type="compositionally biased region" description="Low complexity" evidence="7">
    <location>
        <begin position="360"/>
        <end position="371"/>
    </location>
</feature>
<dbReference type="GO" id="GO:0017025">
    <property type="term" value="F:TBP-class protein binding"/>
    <property type="evidence" value="ECO:0007669"/>
    <property type="project" value="TreeGrafter"/>
</dbReference>
<dbReference type="PANTHER" id="PTHR12264:SF21">
    <property type="entry name" value="TRANSCRIPTION INITIATION FACTOR TFIID SUBUNIT 12"/>
    <property type="match status" value="1"/>
</dbReference>
<protein>
    <submittedName>
        <fullName evidence="9">Transcription initiation factor TFIID subunit 12</fullName>
    </submittedName>
</protein>
<feature type="compositionally biased region" description="Polar residues" evidence="7">
    <location>
        <begin position="271"/>
        <end position="295"/>
    </location>
</feature>
<dbReference type="Gene3D" id="1.10.20.10">
    <property type="entry name" value="Histone, subunit A"/>
    <property type="match status" value="1"/>
</dbReference>
<feature type="compositionally biased region" description="Pro residues" evidence="7">
    <location>
        <begin position="326"/>
        <end position="336"/>
    </location>
</feature>
<evidence type="ECO:0000256" key="2">
    <source>
        <dbReference type="ARBA" id="ARBA00007530"/>
    </source>
</evidence>
<dbReference type="InterPro" id="IPR009072">
    <property type="entry name" value="Histone-fold"/>
</dbReference>
<dbReference type="InterPro" id="IPR003228">
    <property type="entry name" value="TFIID_TAF12_dom"/>
</dbReference>
<comment type="caution">
    <text evidence="9">The sequence shown here is derived from an EMBL/GenBank/DDBJ whole genome shotgun (WGS) entry which is preliminary data.</text>
</comment>
<dbReference type="PANTHER" id="PTHR12264">
    <property type="entry name" value="TRANSCRIPTION INITIATION FACTOR TFIID SUBUNIT 12"/>
    <property type="match status" value="1"/>
</dbReference>
<evidence type="ECO:0000256" key="5">
    <source>
        <dbReference type="ARBA" id="ARBA00023242"/>
    </source>
</evidence>
<dbReference type="Proteomes" id="UP000664203">
    <property type="component" value="Unassembled WGS sequence"/>
</dbReference>
<dbReference type="GO" id="GO:0005669">
    <property type="term" value="C:transcription factor TFIID complex"/>
    <property type="evidence" value="ECO:0007669"/>
    <property type="project" value="InterPro"/>
</dbReference>
<gene>
    <name evidence="9" type="primary">TAF12</name>
    <name evidence="9" type="ORF">ALECFALPRED_003283</name>
</gene>
<dbReference type="EMBL" id="CAJPDR010000021">
    <property type="protein sequence ID" value="CAF9907256.1"/>
    <property type="molecule type" value="Genomic_DNA"/>
</dbReference>
<evidence type="ECO:0000256" key="4">
    <source>
        <dbReference type="ARBA" id="ARBA00023163"/>
    </source>
</evidence>
<dbReference type="Pfam" id="PF03847">
    <property type="entry name" value="TFIID_20kDa"/>
    <property type="match status" value="1"/>
</dbReference>